<dbReference type="Pfam" id="PF17921">
    <property type="entry name" value="Integrase_H2C2"/>
    <property type="match status" value="1"/>
</dbReference>
<gene>
    <name evidence="5" type="ORF">ROHU_009395</name>
</gene>
<feature type="compositionally biased region" description="Basic and acidic residues" evidence="3">
    <location>
        <begin position="1320"/>
        <end position="1334"/>
    </location>
</feature>
<dbReference type="STRING" id="84645.A0A498M2Z2"/>
<keyword evidence="2" id="KW-0175">Coiled coil</keyword>
<dbReference type="InterPro" id="IPR012337">
    <property type="entry name" value="RNaseH-like_sf"/>
</dbReference>
<reference evidence="5 6" key="1">
    <citation type="submission" date="2018-03" db="EMBL/GenBank/DDBJ databases">
        <title>Draft genome sequence of Rohu Carp (Labeo rohita).</title>
        <authorList>
            <person name="Das P."/>
            <person name="Kushwaha B."/>
            <person name="Joshi C.G."/>
            <person name="Kumar D."/>
            <person name="Nagpure N.S."/>
            <person name="Sahoo L."/>
            <person name="Das S.P."/>
            <person name="Bit A."/>
            <person name="Patnaik S."/>
            <person name="Meher P.K."/>
            <person name="Jayasankar P."/>
            <person name="Koringa P.G."/>
            <person name="Patel N.V."/>
            <person name="Hinsu A.T."/>
            <person name="Kumar R."/>
            <person name="Pandey M."/>
            <person name="Agarwal S."/>
            <person name="Srivastava S."/>
            <person name="Singh M."/>
            <person name="Iquebal M.A."/>
            <person name="Jaiswal S."/>
            <person name="Angadi U.B."/>
            <person name="Kumar N."/>
            <person name="Raza M."/>
            <person name="Shah T.M."/>
            <person name="Rai A."/>
            <person name="Jena J.K."/>
        </authorList>
    </citation>
    <scope>NUCLEOTIDE SEQUENCE [LARGE SCALE GENOMIC DNA]</scope>
    <source>
        <strain evidence="5">DASCIFA01</strain>
        <tissue evidence="5">Testis</tissue>
    </source>
</reference>
<feature type="coiled-coil region" evidence="2">
    <location>
        <begin position="185"/>
        <end position="212"/>
    </location>
</feature>
<feature type="region of interest" description="Disordered" evidence="3">
    <location>
        <begin position="1228"/>
        <end position="1262"/>
    </location>
</feature>
<dbReference type="SUPFAM" id="SSF53098">
    <property type="entry name" value="Ribonuclease H-like"/>
    <property type="match status" value="1"/>
</dbReference>
<dbReference type="InterPro" id="IPR043128">
    <property type="entry name" value="Rev_trsase/Diguanyl_cyclase"/>
</dbReference>
<dbReference type="InterPro" id="IPR043502">
    <property type="entry name" value="DNA/RNA_pol_sf"/>
</dbReference>
<evidence type="ECO:0000256" key="2">
    <source>
        <dbReference type="SAM" id="Coils"/>
    </source>
</evidence>
<dbReference type="CDD" id="cd09274">
    <property type="entry name" value="RNase_HI_RT_Ty3"/>
    <property type="match status" value="1"/>
</dbReference>
<feature type="coiled-coil region" evidence="2">
    <location>
        <begin position="1490"/>
        <end position="1563"/>
    </location>
</feature>
<dbReference type="InterPro" id="IPR041577">
    <property type="entry name" value="RT_RNaseH_2"/>
</dbReference>
<feature type="region of interest" description="Disordered" evidence="3">
    <location>
        <begin position="1695"/>
        <end position="1720"/>
    </location>
</feature>
<dbReference type="Proteomes" id="UP000290572">
    <property type="component" value="Unassembled WGS sequence"/>
</dbReference>
<dbReference type="FunFam" id="3.30.420.10:FF:000032">
    <property type="entry name" value="Retrovirus-related Pol polyprotein from transposon 297-like Protein"/>
    <property type="match status" value="1"/>
</dbReference>
<evidence type="ECO:0000313" key="5">
    <source>
        <dbReference type="EMBL" id="RXN13846.1"/>
    </source>
</evidence>
<dbReference type="FunFam" id="3.30.70.270:FF:000020">
    <property type="entry name" value="Transposon Tf2-6 polyprotein-like Protein"/>
    <property type="match status" value="1"/>
</dbReference>
<evidence type="ECO:0000313" key="6">
    <source>
        <dbReference type="Proteomes" id="UP000290572"/>
    </source>
</evidence>
<dbReference type="GO" id="GO:0015074">
    <property type="term" value="P:DNA integration"/>
    <property type="evidence" value="ECO:0007669"/>
    <property type="project" value="InterPro"/>
</dbReference>
<evidence type="ECO:0000259" key="4">
    <source>
        <dbReference type="PROSITE" id="PS50994"/>
    </source>
</evidence>
<dbReference type="FunFam" id="1.10.340.70:FF:000001">
    <property type="entry name" value="Retrovirus-related Pol polyprotein from transposon gypsy-like Protein"/>
    <property type="match status" value="1"/>
</dbReference>
<organism evidence="5 6">
    <name type="scientific">Labeo rohita</name>
    <name type="common">Indian major carp</name>
    <name type="synonym">Cyprinus rohita</name>
    <dbReference type="NCBI Taxonomy" id="84645"/>
    <lineage>
        <taxon>Eukaryota</taxon>
        <taxon>Metazoa</taxon>
        <taxon>Chordata</taxon>
        <taxon>Craniata</taxon>
        <taxon>Vertebrata</taxon>
        <taxon>Euteleostomi</taxon>
        <taxon>Actinopterygii</taxon>
        <taxon>Neopterygii</taxon>
        <taxon>Teleostei</taxon>
        <taxon>Ostariophysi</taxon>
        <taxon>Cypriniformes</taxon>
        <taxon>Cyprinidae</taxon>
        <taxon>Labeoninae</taxon>
        <taxon>Labeonini</taxon>
        <taxon>Labeo</taxon>
    </lineage>
</organism>
<evidence type="ECO:0000256" key="3">
    <source>
        <dbReference type="SAM" id="MobiDB-lite"/>
    </source>
</evidence>
<dbReference type="InterPro" id="IPR041588">
    <property type="entry name" value="Integrase_H2C2"/>
</dbReference>
<dbReference type="PANTHER" id="PTHR37984">
    <property type="entry name" value="PROTEIN CBG26694"/>
    <property type="match status" value="1"/>
</dbReference>
<feature type="region of interest" description="Disordered" evidence="3">
    <location>
        <begin position="1320"/>
        <end position="1378"/>
    </location>
</feature>
<dbReference type="InterPro" id="IPR050951">
    <property type="entry name" value="Retrovirus_Pol_polyprotein"/>
</dbReference>
<dbReference type="Pfam" id="PF17919">
    <property type="entry name" value="RT_RNaseH_2"/>
    <property type="match status" value="1"/>
</dbReference>
<dbReference type="PROSITE" id="PS50994">
    <property type="entry name" value="INTEGRASE"/>
    <property type="match status" value="1"/>
</dbReference>
<dbReference type="PANTHER" id="PTHR37984:SF15">
    <property type="entry name" value="INTEGRASE CATALYTIC DOMAIN-CONTAINING PROTEIN"/>
    <property type="match status" value="1"/>
</dbReference>
<dbReference type="FunFam" id="3.10.20.370:FF:000001">
    <property type="entry name" value="Retrovirus-related Pol polyprotein from transposon 17.6-like protein"/>
    <property type="match status" value="1"/>
</dbReference>
<dbReference type="InterPro" id="IPR036397">
    <property type="entry name" value="RNaseH_sf"/>
</dbReference>
<feature type="coiled-coil region" evidence="2">
    <location>
        <begin position="1418"/>
        <end position="1445"/>
    </location>
</feature>
<evidence type="ECO:0000256" key="1">
    <source>
        <dbReference type="ARBA" id="ARBA00039658"/>
    </source>
</evidence>
<proteinExistence type="predicted"/>
<dbReference type="Pfam" id="PF00665">
    <property type="entry name" value="rve"/>
    <property type="match status" value="1"/>
</dbReference>
<keyword evidence="6" id="KW-1185">Reference proteome</keyword>
<sequence>MATTTGFSVKINGRNKRELFLEGEHISIRDMKMRHDIILEREQQVQKYLSKCITDYPTPVEFDITEVTHVTNKIRVEEIWKSGGFKGLDKDSFSWWSLKINKTDIRAAEERYFERLIPNRSEEEKAAQQQVLSQFTTSPAFDIDTSRYGNFRFTFPLTELMEAYKKQKCDGEEPVLRIYGTKVFKQEIEVKLSRLTQHLERLEVVLGRLKHEGLKAKLEKCAFFKQQVKYLGHVVSSQGVATDPSKVEVVAKWGRPVNVTELRSFLGFASYYRRFVEGFAKLAAPLHKLVAEFVGSRHKKSAGPSFASAWTEHCQNSFDTLKEKLTTSPILAYADFSLPFILEVDASHRGLGAVLSQEQEGKVRPIAFASRSLRPTERNPVNYSSMKLEFLALKWAMTEKFREYLLGHRCVVFTDNNPLSHLESAKLGATEQRWAAQLAVFDFEIRYRPGKSNSNADALSRQPPADSDGVAQLLPATVVPAVVQQAAGVEPAYWATQAALKVFPSHSAADLRALQESDPDIGRVLRFWRRKSFPGGDERRSWSKGSLTVLRQWDRLVEREGVLYRRIFRPDGREEIFQVLLPSVLREEILRWLHQEHGHQGIERTTELVRQRCYWPGMTGEVARWCRECERCQSAKDVQPVASSFMGHLLASRPNEILAVDFTVLEPSSSGLENVLVMTDVFTKYTLAVPTRDQRAETVAQVLVVEWFCKFGVPGRIHSDQGRNFESSLIQQLCSLYKVEKSRTTPYHPAGNGQCERFNRTLHNLLRTLPPSSKRDWALCLPQVLFSYNTTPHQSTGESPYYLMFGQEPRLPVDFLLGRVEDTVAGNVHEWVIEHQTRLQVAFEGAREHLRITAERRKVQHDSHVRDTPLGEGQLVYLRDVGVRGRSKIRDLWSPVVYQVVRAPKEGGSVYSIAPVDNLGKVKQVHRSLLKGRTQKDFSVPAPTHSPVVESEPPGSGLDSEGLEQGDLWVLVPENPPAIDVADTNPESAMSPAGQSSGKSKLDTLSKEDLIKFAKKQMVAMQKIKSKCTDLEKQVEELKHPTSGTSDSSVIQELTERMDAVLLEKAESQQSLTLLRKEHEELKKQAQETVERLAALEEELDLKNKEYAEMQKHTAELTANLKATCTEYETKISQTQEELAEAKRQWMAATEDLKDSHQMSLTESHQEIENLQKEIEKMTKQYEDDVRYLEEQLEVNTADFERERERLLLLQEELSEQLALKEGFLQDVQEEEEDTNRAGPPKHSPSAKTSDFPASDDSSDEGGMLKLALEDLQSQNMMLQEELVFLRNVKVELESELKQVREEFTVEKEEMEFRINELQMHKDNGDTSVDRGEESVSEEPQTLQESLNDDLKETCSSAETEETQQDGCSAPSEDGSTTANTFEQTMSVITDQDVDLRDRAEHFIKQYRAMKEHTAASLQGLQEKLKSVFQERDRLLEEIRNAEETSDPAAEGLKMSFEDLRNKNEDILVNLQHKEALVVEFKEMLKFMASESEHEQISNLENQLSSMTEEKDERIKTLEEDITALQARQEECQDTIKLLQSQITSLSEEKDALQRDMDANQKHLSAIQCHISEILKQNFSETEVDGTSDISTLIDGLWNKAQEEKAVLSQQLDERVEHFTAELESVRQSGEERAAELEARINDLLREKDLLKASLDDVVLDTEGLQKDLREMQAMNEKLRAENHSLLTQVADLSRSLEEKEKESPEEKEKESLDESDPLHKASELQQVLADKDTLISQLKEEVGHLQMCKESLVSDGNEQTKELSNEIEILKKESKDKDERMNKIKAVAVKAKKELDNSKKENLMVDYDKQTELLDQEREKLEQANKHNEDLTKRLQNAVQQHELLSSEREDLMARIETLQNNVTLLESQILEMQKLKCGLERDLEAERLLREQKSKDHQSAVKEVEELQTQLSKHKQQLQQTAQELEQLRKA</sequence>
<dbReference type="Gene3D" id="1.20.5.340">
    <property type="match status" value="1"/>
</dbReference>
<feature type="coiled-coil region" evidence="2">
    <location>
        <begin position="1051"/>
        <end position="1192"/>
    </location>
</feature>
<dbReference type="Gene3D" id="3.30.420.10">
    <property type="entry name" value="Ribonuclease H-like superfamily/Ribonuclease H"/>
    <property type="match status" value="1"/>
</dbReference>
<dbReference type="GO" id="GO:0003676">
    <property type="term" value="F:nucleic acid binding"/>
    <property type="evidence" value="ECO:0007669"/>
    <property type="project" value="InterPro"/>
</dbReference>
<dbReference type="SUPFAM" id="SSF56672">
    <property type="entry name" value="DNA/RNA polymerases"/>
    <property type="match status" value="1"/>
</dbReference>
<dbReference type="Gene3D" id="3.10.20.370">
    <property type="match status" value="1"/>
</dbReference>
<accession>A0A498M2Z2</accession>
<dbReference type="Gene3D" id="1.10.340.70">
    <property type="match status" value="1"/>
</dbReference>
<dbReference type="EMBL" id="QBIY01012939">
    <property type="protein sequence ID" value="RXN13846.1"/>
    <property type="molecule type" value="Genomic_DNA"/>
</dbReference>
<feature type="coiled-coil region" evidence="2">
    <location>
        <begin position="1269"/>
        <end position="1310"/>
    </location>
</feature>
<dbReference type="Gene3D" id="3.30.70.270">
    <property type="match status" value="2"/>
</dbReference>
<protein>
    <recommendedName>
        <fullName evidence="1">Gypsy retrotransposon integrase-like protein 1</fullName>
    </recommendedName>
</protein>
<name>A0A498M2Z2_LABRO</name>
<dbReference type="InterPro" id="IPR001584">
    <property type="entry name" value="Integrase_cat-core"/>
</dbReference>
<feature type="region of interest" description="Disordered" evidence="3">
    <location>
        <begin position="936"/>
        <end position="960"/>
    </location>
</feature>
<comment type="caution">
    <text evidence="5">The sequence shown here is derived from an EMBL/GenBank/DDBJ whole genome shotgun (WGS) entry which is preliminary data.</text>
</comment>
<feature type="domain" description="Integrase catalytic" evidence="4">
    <location>
        <begin position="650"/>
        <end position="808"/>
    </location>
</feature>